<proteinExistence type="predicted"/>
<dbReference type="KEGG" id="hir:HETIRDRAFT_162518"/>
<feature type="region of interest" description="Disordered" evidence="1">
    <location>
        <begin position="99"/>
        <end position="154"/>
    </location>
</feature>
<dbReference type="InParanoid" id="W4JQI9"/>
<evidence type="ECO:0000256" key="1">
    <source>
        <dbReference type="SAM" id="MobiDB-lite"/>
    </source>
</evidence>
<gene>
    <name evidence="2" type="ORF">HETIRDRAFT_162518</name>
</gene>
<evidence type="ECO:0000313" key="2">
    <source>
        <dbReference type="EMBL" id="ETW75754.1"/>
    </source>
</evidence>
<dbReference type="OrthoDB" id="2506317at2759"/>
<accession>W4JQI9</accession>
<evidence type="ECO:0000313" key="3">
    <source>
        <dbReference type="Proteomes" id="UP000030671"/>
    </source>
</evidence>
<feature type="compositionally biased region" description="Gly residues" evidence="1">
    <location>
        <begin position="121"/>
        <end position="132"/>
    </location>
</feature>
<dbReference type="Proteomes" id="UP000030671">
    <property type="component" value="Unassembled WGS sequence"/>
</dbReference>
<dbReference type="EMBL" id="KI925465">
    <property type="protein sequence ID" value="ETW75754.1"/>
    <property type="molecule type" value="Genomic_DNA"/>
</dbReference>
<dbReference type="RefSeq" id="XP_009552012.1">
    <property type="nucleotide sequence ID" value="XM_009553717.1"/>
</dbReference>
<keyword evidence="3" id="KW-1185">Reference proteome</keyword>
<organism evidence="2 3">
    <name type="scientific">Heterobasidion irregulare (strain TC 32-1)</name>
    <dbReference type="NCBI Taxonomy" id="747525"/>
    <lineage>
        <taxon>Eukaryota</taxon>
        <taxon>Fungi</taxon>
        <taxon>Dikarya</taxon>
        <taxon>Basidiomycota</taxon>
        <taxon>Agaricomycotina</taxon>
        <taxon>Agaricomycetes</taxon>
        <taxon>Russulales</taxon>
        <taxon>Bondarzewiaceae</taxon>
        <taxon>Heterobasidion</taxon>
        <taxon>Heterobasidion annosum species complex</taxon>
    </lineage>
</organism>
<dbReference type="GeneID" id="20667776"/>
<dbReference type="HOGENOM" id="CLU_106356_0_0_1"/>
<sequence>MASDPSKSQYAAASHVPLIQSPSLRVPRPVEMPPDIHPLPDSVTEYFVYPFTLEPHIIMLESSRRQTIAAHAARREALLRAREEDKERRKREALRRIAPGFEPRGTPLVPTRVSAPLEPGIGHGSASEGGGRVRNAMEDLVDGLEALESASKTS</sequence>
<dbReference type="eggNOG" id="ENOG502S90P">
    <property type="taxonomic scope" value="Eukaryota"/>
</dbReference>
<protein>
    <submittedName>
        <fullName evidence="2">Uncharacterized protein</fullName>
    </submittedName>
</protein>
<reference evidence="2 3" key="1">
    <citation type="journal article" date="2012" name="New Phytol.">
        <title>Insight into trade-off between wood decay and parasitism from the genome of a fungal forest pathogen.</title>
        <authorList>
            <person name="Olson A."/>
            <person name="Aerts A."/>
            <person name="Asiegbu F."/>
            <person name="Belbahri L."/>
            <person name="Bouzid O."/>
            <person name="Broberg A."/>
            <person name="Canback B."/>
            <person name="Coutinho P.M."/>
            <person name="Cullen D."/>
            <person name="Dalman K."/>
            <person name="Deflorio G."/>
            <person name="van Diepen L.T."/>
            <person name="Dunand C."/>
            <person name="Duplessis S."/>
            <person name="Durling M."/>
            <person name="Gonthier P."/>
            <person name="Grimwood J."/>
            <person name="Fossdal C.G."/>
            <person name="Hansson D."/>
            <person name="Henrissat B."/>
            <person name="Hietala A."/>
            <person name="Himmelstrand K."/>
            <person name="Hoffmeister D."/>
            <person name="Hogberg N."/>
            <person name="James T.Y."/>
            <person name="Karlsson M."/>
            <person name="Kohler A."/>
            <person name="Kues U."/>
            <person name="Lee Y.H."/>
            <person name="Lin Y.C."/>
            <person name="Lind M."/>
            <person name="Lindquist E."/>
            <person name="Lombard V."/>
            <person name="Lucas S."/>
            <person name="Lunden K."/>
            <person name="Morin E."/>
            <person name="Murat C."/>
            <person name="Park J."/>
            <person name="Raffaello T."/>
            <person name="Rouze P."/>
            <person name="Salamov A."/>
            <person name="Schmutz J."/>
            <person name="Solheim H."/>
            <person name="Stahlberg J."/>
            <person name="Velez H."/>
            <person name="de Vries R.P."/>
            <person name="Wiebenga A."/>
            <person name="Woodward S."/>
            <person name="Yakovlev I."/>
            <person name="Garbelotto M."/>
            <person name="Martin F."/>
            <person name="Grigoriev I.V."/>
            <person name="Stenlid J."/>
        </authorList>
    </citation>
    <scope>NUCLEOTIDE SEQUENCE [LARGE SCALE GENOMIC DNA]</scope>
    <source>
        <strain evidence="2 3">TC 32-1</strain>
    </source>
</reference>
<dbReference type="AlphaFoldDB" id="W4JQI9"/>
<name>W4JQI9_HETIT</name>